<feature type="compositionally biased region" description="Basic residues" evidence="5">
    <location>
        <begin position="1"/>
        <end position="14"/>
    </location>
</feature>
<dbReference type="EMBL" id="MSFO01000004">
    <property type="protein sequence ID" value="PLB49277.1"/>
    <property type="molecule type" value="Genomic_DNA"/>
</dbReference>
<proteinExistence type="predicted"/>
<dbReference type="VEuPathDB" id="FungiDB:P170DRAFT_509858"/>
<sequence length="239" mass="27578">MSHRPARFNRRPHRSTPQAHPPPAYANLRDNKICPRFNALPSAEDLDLRYYAEGEVGYAPKKHWCLLVEIVAIERFTRVLLRARDKNNTPVVVAFYTDDKGRTLDTPALKVGNTVAIMYAARHFFLDGSLGVRVEEGEMVKVFPTSLENLLRLSEEIQSWPRDFAEHSTCHACGAEGELKKCVRCGVLKYCNKECQEIGWKDKNHKKDCKIIADSDFQEMSMMHWSIFWDFKSFPLRSE</sequence>
<dbReference type="SUPFAM" id="SSF144232">
    <property type="entry name" value="HIT/MYND zinc finger-like"/>
    <property type="match status" value="1"/>
</dbReference>
<dbReference type="GO" id="GO:0008270">
    <property type="term" value="F:zinc ion binding"/>
    <property type="evidence" value="ECO:0007669"/>
    <property type="project" value="UniProtKB-KW"/>
</dbReference>
<evidence type="ECO:0000256" key="1">
    <source>
        <dbReference type="ARBA" id="ARBA00022723"/>
    </source>
</evidence>
<dbReference type="STRING" id="1392250.A0A2I2G8R8"/>
<evidence type="ECO:0000313" key="8">
    <source>
        <dbReference type="Proteomes" id="UP000234275"/>
    </source>
</evidence>
<keyword evidence="1" id="KW-0479">Metal-binding</keyword>
<feature type="domain" description="MYND-type" evidence="6">
    <location>
        <begin position="170"/>
        <end position="209"/>
    </location>
</feature>
<evidence type="ECO:0000313" key="7">
    <source>
        <dbReference type="EMBL" id="PLB49277.1"/>
    </source>
</evidence>
<dbReference type="PROSITE" id="PS50865">
    <property type="entry name" value="ZF_MYND_2"/>
    <property type="match status" value="1"/>
</dbReference>
<evidence type="ECO:0000256" key="3">
    <source>
        <dbReference type="ARBA" id="ARBA00022833"/>
    </source>
</evidence>
<dbReference type="GeneID" id="36562419"/>
<evidence type="ECO:0000256" key="4">
    <source>
        <dbReference type="PROSITE-ProRule" id="PRU00134"/>
    </source>
</evidence>
<name>A0A2I2G8R8_9EURO</name>
<dbReference type="InterPro" id="IPR002893">
    <property type="entry name" value="Znf_MYND"/>
</dbReference>
<evidence type="ECO:0000259" key="6">
    <source>
        <dbReference type="PROSITE" id="PS50865"/>
    </source>
</evidence>
<evidence type="ECO:0000256" key="2">
    <source>
        <dbReference type="ARBA" id="ARBA00022771"/>
    </source>
</evidence>
<comment type="caution">
    <text evidence="7">The sequence shown here is derived from an EMBL/GenBank/DDBJ whole genome shotgun (WGS) entry which is preliminary data.</text>
</comment>
<gene>
    <name evidence="7" type="ORF">P170DRAFT_509858</name>
</gene>
<dbReference type="Gene3D" id="6.10.140.2220">
    <property type="match status" value="1"/>
</dbReference>
<protein>
    <recommendedName>
        <fullName evidence="6">MYND-type domain-containing protein</fullName>
    </recommendedName>
</protein>
<dbReference type="OrthoDB" id="265717at2759"/>
<evidence type="ECO:0000256" key="5">
    <source>
        <dbReference type="SAM" id="MobiDB-lite"/>
    </source>
</evidence>
<organism evidence="7 8">
    <name type="scientific">Aspergillus steynii IBT 23096</name>
    <dbReference type="NCBI Taxonomy" id="1392250"/>
    <lineage>
        <taxon>Eukaryota</taxon>
        <taxon>Fungi</taxon>
        <taxon>Dikarya</taxon>
        <taxon>Ascomycota</taxon>
        <taxon>Pezizomycotina</taxon>
        <taxon>Eurotiomycetes</taxon>
        <taxon>Eurotiomycetidae</taxon>
        <taxon>Eurotiales</taxon>
        <taxon>Aspergillaceae</taxon>
        <taxon>Aspergillus</taxon>
        <taxon>Aspergillus subgen. Circumdati</taxon>
    </lineage>
</organism>
<dbReference type="AlphaFoldDB" id="A0A2I2G8R8"/>
<accession>A0A2I2G8R8</accession>
<keyword evidence="2 4" id="KW-0863">Zinc-finger</keyword>
<keyword evidence="8" id="KW-1185">Reference proteome</keyword>
<keyword evidence="3" id="KW-0862">Zinc</keyword>
<dbReference type="RefSeq" id="XP_024704579.1">
    <property type="nucleotide sequence ID" value="XM_024854713.1"/>
</dbReference>
<reference evidence="7 8" key="1">
    <citation type="submission" date="2016-12" db="EMBL/GenBank/DDBJ databases">
        <title>The genomes of Aspergillus section Nigri reveals drivers in fungal speciation.</title>
        <authorList>
            <consortium name="DOE Joint Genome Institute"/>
            <person name="Vesth T.C."/>
            <person name="Nybo J."/>
            <person name="Theobald S."/>
            <person name="Brandl J."/>
            <person name="Frisvad J.C."/>
            <person name="Nielsen K.F."/>
            <person name="Lyhne E.K."/>
            <person name="Kogle M.E."/>
            <person name="Kuo A."/>
            <person name="Riley R."/>
            <person name="Clum A."/>
            <person name="Nolan M."/>
            <person name="Lipzen A."/>
            <person name="Salamov A."/>
            <person name="Henrissat B."/>
            <person name="Wiebenga A."/>
            <person name="De Vries R.P."/>
            <person name="Grigoriev I.V."/>
            <person name="Mortensen U.H."/>
            <person name="Andersen M.R."/>
            <person name="Baker S.E."/>
        </authorList>
    </citation>
    <scope>NUCLEOTIDE SEQUENCE [LARGE SCALE GENOMIC DNA]</scope>
    <source>
        <strain evidence="7 8">IBT 23096</strain>
    </source>
</reference>
<dbReference type="Pfam" id="PF01753">
    <property type="entry name" value="zf-MYND"/>
    <property type="match status" value="1"/>
</dbReference>
<feature type="region of interest" description="Disordered" evidence="5">
    <location>
        <begin position="1"/>
        <end position="25"/>
    </location>
</feature>
<dbReference type="Proteomes" id="UP000234275">
    <property type="component" value="Unassembled WGS sequence"/>
</dbReference>